<evidence type="ECO:0000256" key="8">
    <source>
        <dbReference type="NCBIfam" id="TIGR04265"/>
    </source>
</evidence>
<dbReference type="PROSITE" id="PS50035">
    <property type="entry name" value="PLD"/>
    <property type="match status" value="2"/>
</dbReference>
<dbReference type="InterPro" id="IPR022924">
    <property type="entry name" value="Cardiolipin_synthase"/>
</dbReference>
<dbReference type="SUPFAM" id="SSF56024">
    <property type="entry name" value="Phospholipase D/nuclease"/>
    <property type="match status" value="2"/>
</dbReference>
<feature type="transmembrane region" description="Helical" evidence="9">
    <location>
        <begin position="6"/>
        <end position="27"/>
    </location>
</feature>
<dbReference type="GO" id="GO:0008808">
    <property type="term" value="F:cardiolipin synthase activity"/>
    <property type="evidence" value="ECO:0007669"/>
    <property type="project" value="UniProtKB-UniRule"/>
</dbReference>
<keyword evidence="7 9" id="KW-0472">Membrane</keyword>
<organism evidence="11 12">
    <name type="scientific">Rossellomorea aquimaris</name>
    <dbReference type="NCBI Taxonomy" id="189382"/>
    <lineage>
        <taxon>Bacteria</taxon>
        <taxon>Bacillati</taxon>
        <taxon>Bacillota</taxon>
        <taxon>Bacilli</taxon>
        <taxon>Bacillales</taxon>
        <taxon>Bacillaceae</taxon>
        <taxon>Rossellomorea</taxon>
    </lineage>
</organism>
<evidence type="ECO:0000256" key="2">
    <source>
        <dbReference type="ARBA" id="ARBA00022475"/>
    </source>
</evidence>
<keyword evidence="6 9" id="KW-1133">Transmembrane helix</keyword>
<evidence type="ECO:0000259" key="10">
    <source>
        <dbReference type="PROSITE" id="PS50035"/>
    </source>
</evidence>
<dbReference type="SMART" id="SM00155">
    <property type="entry name" value="PLDc"/>
    <property type="match status" value="2"/>
</dbReference>
<evidence type="ECO:0000256" key="4">
    <source>
        <dbReference type="ARBA" id="ARBA00022692"/>
    </source>
</evidence>
<dbReference type="NCBIfam" id="TIGR04265">
    <property type="entry name" value="bac_cardiolipin"/>
    <property type="match status" value="1"/>
</dbReference>
<keyword evidence="2" id="KW-1003">Cell membrane</keyword>
<accession>A0A366EWB1</accession>
<keyword evidence="4 9" id="KW-0812">Transmembrane</keyword>
<gene>
    <name evidence="11" type="ORF">DET59_10241</name>
</gene>
<feature type="domain" description="PLD phosphodiesterase" evidence="10">
    <location>
        <begin position="145"/>
        <end position="172"/>
    </location>
</feature>
<dbReference type="CDD" id="cd09110">
    <property type="entry name" value="PLDc_CLS_1"/>
    <property type="match status" value="1"/>
</dbReference>
<keyword evidence="5" id="KW-0677">Repeat</keyword>
<dbReference type="EMBL" id="QNRJ01000002">
    <property type="protein sequence ID" value="RBP06658.1"/>
    <property type="molecule type" value="Genomic_DNA"/>
</dbReference>
<dbReference type="GO" id="GO:0005886">
    <property type="term" value="C:plasma membrane"/>
    <property type="evidence" value="ECO:0007669"/>
    <property type="project" value="UniProtKB-SubCell"/>
</dbReference>
<comment type="caution">
    <text evidence="11">The sequence shown here is derived from an EMBL/GenBank/DDBJ whole genome shotgun (WGS) entry which is preliminary data.</text>
</comment>
<dbReference type="Pfam" id="PF13091">
    <property type="entry name" value="PLDc_2"/>
    <property type="match status" value="2"/>
</dbReference>
<dbReference type="Gene3D" id="3.30.870.10">
    <property type="entry name" value="Endonuclease Chain A"/>
    <property type="match status" value="2"/>
</dbReference>
<sequence>MLKIGLKGSLITAACIVILFLIMHWDVKQGVKNYARTHPVTETLSRQAAINVYNTGKDLYEDLFADIKTADELVWIHFFIIRDDQISNEFFDLLIEKAKEGVDVRLSIDFLGSDIKKESIKRMKEGGVKIVKSRPLSLKNIFYSLHHRNHRRLVSIDQRIAYIGGFNMGDEYLGKDPKLGYWRDYHIRLEGEAGIEVAQQFKRDWIEDGGESVESVYPTRTSNGNEGSSVQFLFSTGDSIVDKTVNWINSSEESVTITTPYFLPNGKLISALKNAVKRGVKVKILIPDDTDAWFTKPPSYRIEKTLLESGVDLYLYEKGFFHGKVLVIDHKWADIGTANWDPRSFYLNDESNCIIRDAKVAAELESLIHNDINDSKKLTMKAFNELPAWEKALRKTPEWVYYYF</sequence>
<dbReference type="EC" id="2.7.8.-" evidence="8"/>
<dbReference type="PANTHER" id="PTHR21248">
    <property type="entry name" value="CARDIOLIPIN SYNTHASE"/>
    <property type="match status" value="1"/>
</dbReference>
<dbReference type="Proteomes" id="UP000252118">
    <property type="component" value="Unassembled WGS sequence"/>
</dbReference>
<dbReference type="InterPro" id="IPR001736">
    <property type="entry name" value="PLipase_D/transphosphatidylase"/>
</dbReference>
<dbReference type="PANTHER" id="PTHR21248:SF7">
    <property type="entry name" value="MINOR CARDIOLIPIN SYNTHASE CLSB"/>
    <property type="match status" value="1"/>
</dbReference>
<keyword evidence="3" id="KW-0808">Transferase</keyword>
<protein>
    <recommendedName>
        <fullName evidence="8">Cardiolipin synthase</fullName>
        <ecNumber evidence="8">2.7.8.-</ecNumber>
    </recommendedName>
</protein>
<name>A0A366EWB1_9BACI</name>
<comment type="subcellular location">
    <subcellularLocation>
        <location evidence="1">Cell membrane</location>
    </subcellularLocation>
</comment>
<dbReference type="OrthoDB" id="9762009at2"/>
<proteinExistence type="predicted"/>
<evidence type="ECO:0000313" key="11">
    <source>
        <dbReference type="EMBL" id="RBP06658.1"/>
    </source>
</evidence>
<evidence type="ECO:0000256" key="3">
    <source>
        <dbReference type="ARBA" id="ARBA00022679"/>
    </source>
</evidence>
<dbReference type="CDD" id="cd09112">
    <property type="entry name" value="PLDc_CLS_2"/>
    <property type="match status" value="1"/>
</dbReference>
<evidence type="ECO:0000256" key="9">
    <source>
        <dbReference type="SAM" id="Phobius"/>
    </source>
</evidence>
<evidence type="ECO:0000256" key="5">
    <source>
        <dbReference type="ARBA" id="ARBA00022737"/>
    </source>
</evidence>
<dbReference type="InterPro" id="IPR025202">
    <property type="entry name" value="PLD-like_dom"/>
</dbReference>
<reference evidence="11 12" key="1">
    <citation type="submission" date="2018-06" db="EMBL/GenBank/DDBJ databases">
        <title>Freshwater and sediment microbial communities from various areas in North America, analyzing microbe dynamics in response to fracking.</title>
        <authorList>
            <person name="Lamendella R."/>
        </authorList>
    </citation>
    <scope>NUCLEOTIDE SEQUENCE [LARGE SCALE GENOMIC DNA]</scope>
    <source>
        <strain evidence="11 12">97B</strain>
    </source>
</reference>
<dbReference type="RefSeq" id="WP_113968082.1">
    <property type="nucleotide sequence ID" value="NZ_QNRJ01000002.1"/>
</dbReference>
<evidence type="ECO:0000313" key="12">
    <source>
        <dbReference type="Proteomes" id="UP000252118"/>
    </source>
</evidence>
<evidence type="ECO:0000256" key="7">
    <source>
        <dbReference type="ARBA" id="ARBA00023136"/>
    </source>
</evidence>
<feature type="domain" description="PLD phosphodiesterase" evidence="10">
    <location>
        <begin position="317"/>
        <end position="344"/>
    </location>
</feature>
<evidence type="ECO:0000256" key="1">
    <source>
        <dbReference type="ARBA" id="ARBA00004236"/>
    </source>
</evidence>
<evidence type="ECO:0000256" key="6">
    <source>
        <dbReference type="ARBA" id="ARBA00022989"/>
    </source>
</evidence>
<dbReference type="GO" id="GO:0032049">
    <property type="term" value="P:cardiolipin biosynthetic process"/>
    <property type="evidence" value="ECO:0007669"/>
    <property type="project" value="UniProtKB-UniRule"/>
</dbReference>
<dbReference type="AlphaFoldDB" id="A0A366EWB1"/>